<feature type="region of interest" description="Disordered" evidence="1">
    <location>
        <begin position="1"/>
        <end position="20"/>
    </location>
</feature>
<protein>
    <submittedName>
        <fullName evidence="2">Uncharacterized protein</fullName>
    </submittedName>
</protein>
<comment type="caution">
    <text evidence="2">The sequence shown here is derived from an EMBL/GenBank/DDBJ whole genome shotgun (WGS) entry which is preliminary data.</text>
</comment>
<dbReference type="AlphaFoldDB" id="A0AA38ZUZ7"/>
<dbReference type="EMBL" id="JARBHA010000008">
    <property type="protein sequence ID" value="KAJ9695292.1"/>
    <property type="molecule type" value="Genomic_DNA"/>
</dbReference>
<name>A0AA38ZUZ7_VITRO</name>
<evidence type="ECO:0000313" key="2">
    <source>
        <dbReference type="EMBL" id="KAJ9695292.1"/>
    </source>
</evidence>
<organism evidence="2 3">
    <name type="scientific">Vitis rotundifolia</name>
    <name type="common">Muscadine grape</name>
    <dbReference type="NCBI Taxonomy" id="103349"/>
    <lineage>
        <taxon>Eukaryota</taxon>
        <taxon>Viridiplantae</taxon>
        <taxon>Streptophyta</taxon>
        <taxon>Embryophyta</taxon>
        <taxon>Tracheophyta</taxon>
        <taxon>Spermatophyta</taxon>
        <taxon>Magnoliopsida</taxon>
        <taxon>eudicotyledons</taxon>
        <taxon>Gunneridae</taxon>
        <taxon>Pentapetalae</taxon>
        <taxon>rosids</taxon>
        <taxon>Vitales</taxon>
        <taxon>Vitaceae</taxon>
        <taxon>Viteae</taxon>
        <taxon>Vitis</taxon>
    </lineage>
</organism>
<sequence length="65" mass="7506">MSFGLQKLSGIDDYERGPIPSPKPLDRFGFIKPKFNTILEGREKRRVRKWGKMIGIGGGDWKHYV</sequence>
<reference evidence="2 3" key="1">
    <citation type="journal article" date="2023" name="BMC Biotechnol.">
        <title>Vitis rotundifolia cv Carlos genome sequencing.</title>
        <authorList>
            <person name="Huff M."/>
            <person name="Hulse-Kemp A."/>
            <person name="Scheffler B."/>
            <person name="Youngblood R."/>
            <person name="Simpson S."/>
            <person name="Babiker E."/>
            <person name="Staton M."/>
        </authorList>
    </citation>
    <scope>NUCLEOTIDE SEQUENCE [LARGE SCALE GENOMIC DNA]</scope>
    <source>
        <tissue evidence="2">Leaf</tissue>
    </source>
</reference>
<proteinExistence type="predicted"/>
<accession>A0AA38ZUZ7</accession>
<keyword evidence="3" id="KW-1185">Reference proteome</keyword>
<evidence type="ECO:0000256" key="1">
    <source>
        <dbReference type="SAM" id="MobiDB-lite"/>
    </source>
</evidence>
<gene>
    <name evidence="2" type="ORF">PVL29_010667</name>
</gene>
<evidence type="ECO:0000313" key="3">
    <source>
        <dbReference type="Proteomes" id="UP001168098"/>
    </source>
</evidence>
<dbReference type="Proteomes" id="UP001168098">
    <property type="component" value="Unassembled WGS sequence"/>
</dbReference>